<evidence type="ECO:0000256" key="5">
    <source>
        <dbReference type="ARBA" id="ARBA00034078"/>
    </source>
</evidence>
<accession>A0A450U9A6</accession>
<dbReference type="PROSITE" id="PS51296">
    <property type="entry name" value="RIESKE"/>
    <property type="match status" value="1"/>
</dbReference>
<keyword evidence="8" id="KW-0560">Oxidoreductase</keyword>
<dbReference type="GO" id="GO:0051920">
    <property type="term" value="F:peroxiredoxin activity"/>
    <property type="evidence" value="ECO:0007669"/>
    <property type="project" value="InterPro"/>
</dbReference>
<evidence type="ECO:0000256" key="1">
    <source>
        <dbReference type="ARBA" id="ARBA00022714"/>
    </source>
</evidence>
<keyword evidence="3" id="KW-0408">Iron</keyword>
<keyword evidence="1" id="KW-0001">2Fe-2S</keyword>
<dbReference type="InterPro" id="IPR017941">
    <property type="entry name" value="Rieske_2Fe-2S"/>
</dbReference>
<proteinExistence type="inferred from homology"/>
<dbReference type="SUPFAM" id="SSF50022">
    <property type="entry name" value="ISP domain"/>
    <property type="match status" value="1"/>
</dbReference>
<comment type="similarity">
    <text evidence="6">Belongs to the bacterial ring-hydroxylating dioxygenase ferredoxin component family.</text>
</comment>
<keyword evidence="2" id="KW-0479">Metal-binding</keyword>
<dbReference type="PANTHER" id="PTHR21496:SF0">
    <property type="entry name" value="RIESKE DOMAIN-CONTAINING PROTEIN"/>
    <property type="match status" value="1"/>
</dbReference>
<dbReference type="GO" id="GO:0051537">
    <property type="term" value="F:2 iron, 2 sulfur cluster binding"/>
    <property type="evidence" value="ECO:0007669"/>
    <property type="project" value="UniProtKB-KW"/>
</dbReference>
<evidence type="ECO:0000256" key="4">
    <source>
        <dbReference type="ARBA" id="ARBA00023014"/>
    </source>
</evidence>
<evidence type="ECO:0000313" key="10">
    <source>
        <dbReference type="EMBL" id="VFJ96684.1"/>
    </source>
</evidence>
<protein>
    <submittedName>
        <fullName evidence="8">Ferredoxin subunit of nitrite reductase or a ring-hydroxylating dioxygenase</fullName>
    </submittedName>
</protein>
<dbReference type="GO" id="GO:0046872">
    <property type="term" value="F:metal ion binding"/>
    <property type="evidence" value="ECO:0007669"/>
    <property type="project" value="UniProtKB-KW"/>
</dbReference>
<name>A0A450U9A6_9GAMM</name>
<evidence type="ECO:0000256" key="3">
    <source>
        <dbReference type="ARBA" id="ARBA00023004"/>
    </source>
</evidence>
<dbReference type="EMBL" id="CAADFG010000009">
    <property type="protein sequence ID" value="VFJ88538.1"/>
    <property type="molecule type" value="Genomic_DNA"/>
</dbReference>
<evidence type="ECO:0000313" key="8">
    <source>
        <dbReference type="EMBL" id="VFJ88538.1"/>
    </source>
</evidence>
<dbReference type="Gene3D" id="2.102.10.10">
    <property type="entry name" value="Rieske [2Fe-2S] iron-sulphur domain"/>
    <property type="match status" value="1"/>
</dbReference>
<dbReference type="EMBL" id="CAADFI010000010">
    <property type="protein sequence ID" value="VFJ90520.1"/>
    <property type="molecule type" value="Genomic_DNA"/>
</dbReference>
<dbReference type="InterPro" id="IPR036922">
    <property type="entry name" value="Rieske_2Fe-2S_sf"/>
</dbReference>
<organism evidence="8">
    <name type="scientific">Candidatus Kentrum eta</name>
    <dbReference type="NCBI Taxonomy" id="2126337"/>
    <lineage>
        <taxon>Bacteria</taxon>
        <taxon>Pseudomonadati</taxon>
        <taxon>Pseudomonadota</taxon>
        <taxon>Gammaproteobacteria</taxon>
        <taxon>Candidatus Kentrum</taxon>
    </lineage>
</organism>
<evidence type="ECO:0000259" key="7">
    <source>
        <dbReference type="PROSITE" id="PS51296"/>
    </source>
</evidence>
<dbReference type="Pfam" id="PF02627">
    <property type="entry name" value="CMD"/>
    <property type="match status" value="1"/>
</dbReference>
<evidence type="ECO:0000256" key="6">
    <source>
        <dbReference type="ARBA" id="ARBA00038001"/>
    </source>
</evidence>
<keyword evidence="8" id="KW-0223">Dioxygenase</keyword>
<dbReference type="PANTHER" id="PTHR21496">
    <property type="entry name" value="FERREDOXIN-RELATED"/>
    <property type="match status" value="1"/>
</dbReference>
<gene>
    <name evidence="8" type="ORF">BECKH772A_GA0070896_100098</name>
    <name evidence="9" type="ORF">BECKH772B_GA0070898_100108</name>
    <name evidence="10" type="ORF">BECKH772C_GA0070978_100088</name>
</gene>
<dbReference type="GO" id="GO:0051213">
    <property type="term" value="F:dioxygenase activity"/>
    <property type="evidence" value="ECO:0007669"/>
    <property type="project" value="UniProtKB-KW"/>
</dbReference>
<evidence type="ECO:0000313" key="9">
    <source>
        <dbReference type="EMBL" id="VFJ90520.1"/>
    </source>
</evidence>
<dbReference type="InterPro" id="IPR003779">
    <property type="entry name" value="CMD-like"/>
</dbReference>
<feature type="domain" description="Rieske" evidence="7">
    <location>
        <begin position="112"/>
        <end position="207"/>
    </location>
</feature>
<dbReference type="Gene3D" id="1.20.1290.10">
    <property type="entry name" value="AhpD-like"/>
    <property type="match status" value="1"/>
</dbReference>
<evidence type="ECO:0000256" key="2">
    <source>
        <dbReference type="ARBA" id="ARBA00022723"/>
    </source>
</evidence>
<comment type="cofactor">
    <cofactor evidence="5">
        <name>[2Fe-2S] cluster</name>
        <dbReference type="ChEBI" id="CHEBI:190135"/>
    </cofactor>
</comment>
<dbReference type="AlphaFoldDB" id="A0A450U9A6"/>
<sequence>MSDALNYLLQAKPDAIKPYFAFLKEAGTHLDTRSRDLISVITKVATQTDRGFRQYLSRALRNGATPHEVLDALLMAFPVLGLTKITWAVDIILDMDIPEFRPENLQGEQRWHDVMAVADIQAGEVDYRECEGRHVFVYRAQGGEIRVYDSRCPHQVTNIPHLAAKGLKLTCPKHGWTFDIATGECIEKGDHPLKRFDAKEEGGRLLAYW</sequence>
<keyword evidence="4" id="KW-0411">Iron-sulfur</keyword>
<dbReference type="Pfam" id="PF00355">
    <property type="entry name" value="Rieske"/>
    <property type="match status" value="1"/>
</dbReference>
<reference evidence="8" key="1">
    <citation type="submission" date="2019-02" db="EMBL/GenBank/DDBJ databases">
        <authorList>
            <person name="Gruber-Vodicka R. H."/>
            <person name="Seah K. B. B."/>
        </authorList>
    </citation>
    <scope>NUCLEOTIDE SEQUENCE</scope>
    <source>
        <strain evidence="10">BECK_SA2B12</strain>
        <strain evidence="8">BECK_SA2B15</strain>
        <strain evidence="9">BECK_SA2B20</strain>
    </source>
</reference>
<dbReference type="SUPFAM" id="SSF69118">
    <property type="entry name" value="AhpD-like"/>
    <property type="match status" value="1"/>
</dbReference>
<dbReference type="InterPro" id="IPR029032">
    <property type="entry name" value="AhpD-like"/>
</dbReference>
<dbReference type="EMBL" id="CAADFJ010000008">
    <property type="protein sequence ID" value="VFJ96684.1"/>
    <property type="molecule type" value="Genomic_DNA"/>
</dbReference>
<dbReference type="CDD" id="cd03467">
    <property type="entry name" value="Rieske"/>
    <property type="match status" value="1"/>
</dbReference>